<keyword evidence="7" id="KW-1185">Reference proteome</keyword>
<dbReference type="PROSITE" id="PS50995">
    <property type="entry name" value="HTH_MARR_2"/>
    <property type="match status" value="1"/>
</dbReference>
<evidence type="ECO:0000313" key="7">
    <source>
        <dbReference type="Proteomes" id="UP000655751"/>
    </source>
</evidence>
<feature type="compositionally biased region" description="Basic and acidic residues" evidence="4">
    <location>
        <begin position="190"/>
        <end position="200"/>
    </location>
</feature>
<gene>
    <name evidence="6" type="ORF">IT779_13900</name>
</gene>
<evidence type="ECO:0000256" key="1">
    <source>
        <dbReference type="ARBA" id="ARBA00023015"/>
    </source>
</evidence>
<evidence type="ECO:0000259" key="5">
    <source>
        <dbReference type="PROSITE" id="PS50995"/>
    </source>
</evidence>
<evidence type="ECO:0000256" key="4">
    <source>
        <dbReference type="SAM" id="MobiDB-lite"/>
    </source>
</evidence>
<dbReference type="InterPro" id="IPR039422">
    <property type="entry name" value="MarR/SlyA-like"/>
</dbReference>
<dbReference type="SMART" id="SM00347">
    <property type="entry name" value="HTH_MARR"/>
    <property type="match status" value="1"/>
</dbReference>
<dbReference type="SUPFAM" id="SSF46785">
    <property type="entry name" value="Winged helix' DNA-binding domain"/>
    <property type="match status" value="1"/>
</dbReference>
<proteinExistence type="predicted"/>
<dbReference type="InterPro" id="IPR036390">
    <property type="entry name" value="WH_DNA-bd_sf"/>
</dbReference>
<dbReference type="Gene3D" id="1.10.10.10">
    <property type="entry name" value="Winged helix-like DNA-binding domain superfamily/Winged helix DNA-binding domain"/>
    <property type="match status" value="1"/>
</dbReference>
<dbReference type="InterPro" id="IPR036388">
    <property type="entry name" value="WH-like_DNA-bd_sf"/>
</dbReference>
<feature type="region of interest" description="Disordered" evidence="4">
    <location>
        <begin position="179"/>
        <end position="200"/>
    </location>
</feature>
<evidence type="ECO:0000313" key="6">
    <source>
        <dbReference type="EMBL" id="MBH0777373.1"/>
    </source>
</evidence>
<dbReference type="InterPro" id="IPR000835">
    <property type="entry name" value="HTH_MarR-typ"/>
</dbReference>
<dbReference type="AlphaFoldDB" id="A0A931IBC4"/>
<dbReference type="InterPro" id="IPR023187">
    <property type="entry name" value="Tscrpt_reg_MarR-type_CS"/>
</dbReference>
<evidence type="ECO:0000256" key="2">
    <source>
        <dbReference type="ARBA" id="ARBA00023125"/>
    </source>
</evidence>
<sequence length="200" mass="21894">MSRPRPLPLDPIEEAHRQWVGHGWGAVADGMAAVTSLVRAQQIVMARVDEALKPTGLTFSRYELLMLLGFSKTGALPMAKASARLQVHPTSVTNTVDRLEAAELVTRVPHPSDRRATLIEITDAGRELVARATTELNTKVFARPGLSPDRLQLLLQLLSEFRHDAGDFDTGTDHAVWSAGSEQARQPDWSIDHAAESDDS</sequence>
<dbReference type="PROSITE" id="PS01117">
    <property type="entry name" value="HTH_MARR_1"/>
    <property type="match status" value="1"/>
</dbReference>
<feature type="domain" description="HTH marR-type" evidence="5">
    <location>
        <begin position="30"/>
        <end position="163"/>
    </location>
</feature>
<dbReference type="Proteomes" id="UP000655751">
    <property type="component" value="Unassembled WGS sequence"/>
</dbReference>
<dbReference type="GO" id="GO:0006950">
    <property type="term" value="P:response to stress"/>
    <property type="evidence" value="ECO:0007669"/>
    <property type="project" value="TreeGrafter"/>
</dbReference>
<dbReference type="PANTHER" id="PTHR33164">
    <property type="entry name" value="TRANSCRIPTIONAL REGULATOR, MARR FAMILY"/>
    <property type="match status" value="1"/>
</dbReference>
<dbReference type="EMBL" id="JADMLG010000005">
    <property type="protein sequence ID" value="MBH0777373.1"/>
    <property type="molecule type" value="Genomic_DNA"/>
</dbReference>
<accession>A0A931IBC4</accession>
<comment type="caution">
    <text evidence="6">The sequence shown here is derived from an EMBL/GenBank/DDBJ whole genome shotgun (WGS) entry which is preliminary data.</text>
</comment>
<keyword evidence="1" id="KW-0805">Transcription regulation</keyword>
<keyword evidence="3" id="KW-0804">Transcription</keyword>
<dbReference type="Pfam" id="PF12802">
    <property type="entry name" value="MarR_2"/>
    <property type="match status" value="1"/>
</dbReference>
<organism evidence="6 7">
    <name type="scientific">Nocardia bovistercoris</name>
    <dbReference type="NCBI Taxonomy" id="2785916"/>
    <lineage>
        <taxon>Bacteria</taxon>
        <taxon>Bacillati</taxon>
        <taxon>Actinomycetota</taxon>
        <taxon>Actinomycetes</taxon>
        <taxon>Mycobacteriales</taxon>
        <taxon>Nocardiaceae</taxon>
        <taxon>Nocardia</taxon>
    </lineage>
</organism>
<name>A0A931IBC4_9NOCA</name>
<dbReference type="GO" id="GO:0003700">
    <property type="term" value="F:DNA-binding transcription factor activity"/>
    <property type="evidence" value="ECO:0007669"/>
    <property type="project" value="InterPro"/>
</dbReference>
<keyword evidence="2" id="KW-0238">DNA-binding</keyword>
<reference evidence="6" key="1">
    <citation type="submission" date="2020-11" db="EMBL/GenBank/DDBJ databases">
        <title>Nocardia NEAU-351.nov., a novel actinomycete isolated from the cow dung.</title>
        <authorList>
            <person name="Zhang X."/>
        </authorList>
    </citation>
    <scope>NUCLEOTIDE SEQUENCE</scope>
    <source>
        <strain evidence="6">NEAU-351</strain>
    </source>
</reference>
<evidence type="ECO:0000256" key="3">
    <source>
        <dbReference type="ARBA" id="ARBA00023163"/>
    </source>
</evidence>
<dbReference type="GO" id="GO:0003677">
    <property type="term" value="F:DNA binding"/>
    <property type="evidence" value="ECO:0007669"/>
    <property type="project" value="UniProtKB-KW"/>
</dbReference>
<protein>
    <submittedName>
        <fullName evidence="6">MarR family transcriptional regulator</fullName>
    </submittedName>
</protein>
<dbReference type="RefSeq" id="WP_196149724.1">
    <property type="nucleotide sequence ID" value="NZ_JADMLG010000005.1"/>
</dbReference>
<dbReference type="PANTHER" id="PTHR33164:SF101">
    <property type="entry name" value="TRANSCRIPTIONAL REPRESSOR MPRA"/>
    <property type="match status" value="1"/>
</dbReference>